<dbReference type="RefSeq" id="XP_070921407.1">
    <property type="nucleotide sequence ID" value="XM_071065306.1"/>
</dbReference>
<keyword evidence="3" id="KW-1185">Reference proteome</keyword>
<dbReference type="Gene3D" id="3.90.1200.10">
    <property type="match status" value="1"/>
</dbReference>
<dbReference type="InterPro" id="IPR051678">
    <property type="entry name" value="AGP_Transferase"/>
</dbReference>
<dbReference type="SUPFAM" id="SSF56112">
    <property type="entry name" value="Protein kinase-like (PK-like)"/>
    <property type="match status" value="1"/>
</dbReference>
<sequence>MNPYEANPEKIPSEDRYADVPFYGCYCPTAGDFQPDPAHCDRANRIYENQDGGRDVFALGRVIVKSRHLHPEQEGRRSTRNYSLADENEVAATAPVRQPLGQLGIRVPQIYFAGKINGNPVFIQERIPSVKPNIAWQYISKDQKVSFKNQAREALRHLRSIPLPPGQRRSYAVPDPDPVKNRGIQELEEHIIFSEHNADSDISFMHNDFSQSNTIVDNGKIVGLVDWDMAGWFRWWTAAEVHVKIRTPKRENFAALQLPEDYLQDILFWNDLYE</sequence>
<dbReference type="InterPro" id="IPR002575">
    <property type="entry name" value="Aminoglycoside_PTrfase"/>
</dbReference>
<evidence type="ECO:0000259" key="1">
    <source>
        <dbReference type="Pfam" id="PF01636"/>
    </source>
</evidence>
<dbReference type="Proteomes" id="UP001628179">
    <property type="component" value="Unassembled WGS sequence"/>
</dbReference>
<dbReference type="InterPro" id="IPR011009">
    <property type="entry name" value="Kinase-like_dom_sf"/>
</dbReference>
<proteinExistence type="predicted"/>
<protein>
    <recommendedName>
        <fullName evidence="1">Aminoglycoside phosphotransferase domain-containing protein</fullName>
    </recommendedName>
</protein>
<dbReference type="EMBL" id="BAAFSV010000005">
    <property type="protein sequence ID" value="GAB1319677.1"/>
    <property type="molecule type" value="Genomic_DNA"/>
</dbReference>
<dbReference type="PANTHER" id="PTHR21310:SF55">
    <property type="entry name" value="AMINOGLYCOSIDE PHOSPHOTRANSFERASE DOMAIN-CONTAINING PROTEIN"/>
    <property type="match status" value="1"/>
</dbReference>
<evidence type="ECO:0000313" key="3">
    <source>
        <dbReference type="Proteomes" id="UP001628179"/>
    </source>
</evidence>
<name>A0ABQ0GPL1_9PEZI</name>
<accession>A0ABQ0GPL1</accession>
<comment type="caution">
    <text evidence="2">The sequence shown here is derived from an EMBL/GenBank/DDBJ whole genome shotgun (WGS) entry which is preliminary data.</text>
</comment>
<gene>
    <name evidence="2" type="ORF">MFIFM68171_09887</name>
</gene>
<reference evidence="2 3" key="1">
    <citation type="submission" date="2024-09" db="EMBL/GenBank/DDBJ databases">
        <title>Itraconazole resistance in Madurella fahalii resulting from another homologue of gene encoding cytochrome P450 14-alpha sterol demethylase (CYP51).</title>
        <authorList>
            <person name="Yoshioka I."/>
            <person name="Fahal A.H."/>
            <person name="Kaneko S."/>
            <person name="Yaguchi T."/>
        </authorList>
    </citation>
    <scope>NUCLEOTIDE SEQUENCE [LARGE SCALE GENOMIC DNA]</scope>
    <source>
        <strain evidence="2 3">IFM 68171</strain>
    </source>
</reference>
<evidence type="ECO:0000313" key="2">
    <source>
        <dbReference type="EMBL" id="GAB1319677.1"/>
    </source>
</evidence>
<dbReference type="PANTHER" id="PTHR21310">
    <property type="entry name" value="AMINOGLYCOSIDE PHOSPHOTRANSFERASE-RELATED-RELATED"/>
    <property type="match status" value="1"/>
</dbReference>
<dbReference type="Pfam" id="PF01636">
    <property type="entry name" value="APH"/>
    <property type="match status" value="1"/>
</dbReference>
<dbReference type="GeneID" id="98180629"/>
<organism evidence="2 3">
    <name type="scientific">Madurella fahalii</name>
    <dbReference type="NCBI Taxonomy" id="1157608"/>
    <lineage>
        <taxon>Eukaryota</taxon>
        <taxon>Fungi</taxon>
        <taxon>Dikarya</taxon>
        <taxon>Ascomycota</taxon>
        <taxon>Pezizomycotina</taxon>
        <taxon>Sordariomycetes</taxon>
        <taxon>Sordariomycetidae</taxon>
        <taxon>Sordariales</taxon>
        <taxon>Sordariales incertae sedis</taxon>
        <taxon>Madurella</taxon>
    </lineage>
</organism>
<feature type="domain" description="Aminoglycoside phosphotransferase" evidence="1">
    <location>
        <begin position="86"/>
        <end position="232"/>
    </location>
</feature>